<keyword evidence="3" id="KW-1185">Reference proteome</keyword>
<dbReference type="Proteomes" id="UP000261905">
    <property type="component" value="Unassembled WGS sequence"/>
</dbReference>
<dbReference type="RefSeq" id="WP_116048818.1">
    <property type="nucleotide sequence ID" value="NZ_QUBQ01000005.1"/>
</dbReference>
<dbReference type="AlphaFoldDB" id="A0A371P6J3"/>
<feature type="transmembrane region" description="Helical" evidence="1">
    <location>
        <begin position="99"/>
        <end position="118"/>
    </location>
</feature>
<keyword evidence="1" id="KW-0472">Membrane</keyword>
<keyword evidence="1" id="KW-1133">Transmembrane helix</keyword>
<name>A0A371P6J3_9BACL</name>
<evidence type="ECO:0000313" key="2">
    <source>
        <dbReference type="EMBL" id="REK71539.1"/>
    </source>
</evidence>
<feature type="transmembrane region" description="Helical" evidence="1">
    <location>
        <begin position="71"/>
        <end position="93"/>
    </location>
</feature>
<proteinExistence type="predicted"/>
<keyword evidence="1" id="KW-0812">Transmembrane</keyword>
<gene>
    <name evidence="2" type="ORF">DX130_21300</name>
</gene>
<evidence type="ECO:0000256" key="1">
    <source>
        <dbReference type="SAM" id="Phobius"/>
    </source>
</evidence>
<protein>
    <submittedName>
        <fullName evidence="2">Uncharacterized protein</fullName>
    </submittedName>
</protein>
<feature type="transmembrane region" description="Helical" evidence="1">
    <location>
        <begin position="7"/>
        <end position="27"/>
    </location>
</feature>
<feature type="transmembrane region" description="Helical" evidence="1">
    <location>
        <begin position="39"/>
        <end position="59"/>
    </location>
</feature>
<accession>A0A371P6J3</accession>
<dbReference type="OrthoDB" id="2599996at2"/>
<reference evidence="2 3" key="1">
    <citation type="submission" date="2018-08" db="EMBL/GenBank/DDBJ databases">
        <title>Paenibacillus sp. M4BSY-1, whole genome shotgun sequence.</title>
        <authorList>
            <person name="Tuo L."/>
        </authorList>
    </citation>
    <scope>NUCLEOTIDE SEQUENCE [LARGE SCALE GENOMIC DNA]</scope>
    <source>
        <strain evidence="2 3">M4BSY-1</strain>
    </source>
</reference>
<dbReference type="EMBL" id="QUBQ01000005">
    <property type="protein sequence ID" value="REK71539.1"/>
    <property type="molecule type" value="Genomic_DNA"/>
</dbReference>
<evidence type="ECO:0000313" key="3">
    <source>
        <dbReference type="Proteomes" id="UP000261905"/>
    </source>
</evidence>
<comment type="caution">
    <text evidence="2">The sequence shown here is derived from an EMBL/GenBank/DDBJ whole genome shotgun (WGS) entry which is preliminary data.</text>
</comment>
<organism evidence="2 3">
    <name type="scientific">Paenibacillus paeoniae</name>
    <dbReference type="NCBI Taxonomy" id="2292705"/>
    <lineage>
        <taxon>Bacteria</taxon>
        <taxon>Bacillati</taxon>
        <taxon>Bacillota</taxon>
        <taxon>Bacilli</taxon>
        <taxon>Bacillales</taxon>
        <taxon>Paenibacillaceae</taxon>
        <taxon>Paenibacillus</taxon>
    </lineage>
</organism>
<sequence length="240" mass="27032">MMKRPLAINILIFVFFVGPTLNIYFGLNPINTWDLRQVIAISAILLAELTAWLMISRLIKGTRSRYQSSYITYGIVVGLYFIAAVVAAFLAFLPLRVYITLHSILLLFVIIASALVRVSYSHIENVEQGDTDRTANWKLMVSSVRNTKLSLQRWDLPERSKVAPSLDSLIDDIAYSDPASLPALAELEYTIQLDIQYINGVIESAKQPTAQNESADELIRSIHHLREQVKARNLQLVASK</sequence>